<dbReference type="InterPro" id="IPR014331">
    <property type="entry name" value="RNA_pol_sigma70_ECF_RHOBA"/>
</dbReference>
<dbReference type="PANTHER" id="PTHR43133:SF51">
    <property type="entry name" value="RNA POLYMERASE SIGMA FACTOR"/>
    <property type="match status" value="1"/>
</dbReference>
<name>A0A3B1D213_9ZZZZ</name>
<dbReference type="NCBIfam" id="TIGR02937">
    <property type="entry name" value="sigma70-ECF"/>
    <property type="match status" value="1"/>
</dbReference>
<keyword evidence="3" id="KW-0804">Transcription</keyword>
<dbReference type="EMBL" id="UOGL01000088">
    <property type="protein sequence ID" value="VAX36936.1"/>
    <property type="molecule type" value="Genomic_DNA"/>
</dbReference>
<dbReference type="GO" id="GO:0016987">
    <property type="term" value="F:sigma factor activity"/>
    <property type="evidence" value="ECO:0007669"/>
    <property type="project" value="UniProtKB-KW"/>
</dbReference>
<organism evidence="4">
    <name type="scientific">hydrothermal vent metagenome</name>
    <dbReference type="NCBI Taxonomy" id="652676"/>
    <lineage>
        <taxon>unclassified sequences</taxon>
        <taxon>metagenomes</taxon>
        <taxon>ecological metagenomes</taxon>
    </lineage>
</organism>
<protein>
    <submittedName>
        <fullName evidence="4">Uncharacterized protein</fullName>
    </submittedName>
</protein>
<evidence type="ECO:0000313" key="4">
    <source>
        <dbReference type="EMBL" id="VAX36936.1"/>
    </source>
</evidence>
<gene>
    <name evidence="4" type="ORF">MNBD_PLANCTO02-1627</name>
</gene>
<dbReference type="InterPro" id="IPR014284">
    <property type="entry name" value="RNA_pol_sigma-70_dom"/>
</dbReference>
<dbReference type="InterPro" id="IPR013325">
    <property type="entry name" value="RNA_pol_sigma_r2"/>
</dbReference>
<dbReference type="Gene3D" id="1.10.10.10">
    <property type="entry name" value="Winged helix-like DNA-binding domain superfamily/Winged helix DNA-binding domain"/>
    <property type="match status" value="1"/>
</dbReference>
<dbReference type="NCBIfam" id="TIGR02989">
    <property type="entry name" value="Sig-70_gvs1"/>
    <property type="match status" value="1"/>
</dbReference>
<keyword evidence="1" id="KW-0805">Transcription regulation</keyword>
<keyword evidence="2" id="KW-0731">Sigma factor</keyword>
<dbReference type="Gene3D" id="1.10.1740.10">
    <property type="match status" value="1"/>
</dbReference>
<dbReference type="SUPFAM" id="SSF88946">
    <property type="entry name" value="Sigma2 domain of RNA polymerase sigma factors"/>
    <property type="match status" value="1"/>
</dbReference>
<evidence type="ECO:0000256" key="3">
    <source>
        <dbReference type="ARBA" id="ARBA00023163"/>
    </source>
</evidence>
<dbReference type="PANTHER" id="PTHR43133">
    <property type="entry name" value="RNA POLYMERASE ECF-TYPE SIGMA FACTO"/>
    <property type="match status" value="1"/>
</dbReference>
<dbReference type="AlphaFoldDB" id="A0A3B1D213"/>
<dbReference type="GO" id="GO:0006352">
    <property type="term" value="P:DNA-templated transcription initiation"/>
    <property type="evidence" value="ECO:0007669"/>
    <property type="project" value="InterPro"/>
</dbReference>
<dbReference type="InterPro" id="IPR039425">
    <property type="entry name" value="RNA_pol_sigma-70-like"/>
</dbReference>
<evidence type="ECO:0000256" key="1">
    <source>
        <dbReference type="ARBA" id="ARBA00023015"/>
    </source>
</evidence>
<sequence>MKENSKQQDLKQERFLVEFTKIRSPLYGYIFSLIPHRDDAEDVFQRTSLILFQKIDQFDENHSEGESGFFSWACGVAFYEVKNFLRVASRKRVQFRQDLMQQIADERIESLKQSDQRLPALQSCLQKLQQKDRELLHQAYQSCNSIQEIALDSGKAVQSLYNRLNILRRQLARCISQQIAISEEQS</sequence>
<proteinExistence type="predicted"/>
<reference evidence="4" key="1">
    <citation type="submission" date="2018-06" db="EMBL/GenBank/DDBJ databases">
        <authorList>
            <person name="Zhirakovskaya E."/>
        </authorList>
    </citation>
    <scope>NUCLEOTIDE SEQUENCE</scope>
</reference>
<evidence type="ECO:0000256" key="2">
    <source>
        <dbReference type="ARBA" id="ARBA00023082"/>
    </source>
</evidence>
<accession>A0A3B1D213</accession>
<dbReference type="InterPro" id="IPR036388">
    <property type="entry name" value="WH-like_DNA-bd_sf"/>
</dbReference>